<feature type="chain" id="PRO_5046587694" evidence="1">
    <location>
        <begin position="41"/>
        <end position="95"/>
    </location>
</feature>
<keyword evidence="1" id="KW-0732">Signal</keyword>
<evidence type="ECO:0000313" key="3">
    <source>
        <dbReference type="Proteomes" id="UP001528411"/>
    </source>
</evidence>
<dbReference type="RefSeq" id="WP_272180263.1">
    <property type="nucleotide sequence ID" value="NZ_JAQOMS010000002.1"/>
</dbReference>
<sequence length="95" mass="10647">MRLFSVSLSVNSLPPLTTVKSSCLTLVALLLITSSLFSHADQATVEFTKSQLQIADNFSYSGRIDFNQVPGPYLTWLRHQRKVSIYRQSTAPKTK</sequence>
<dbReference type="Proteomes" id="UP001528411">
    <property type="component" value="Unassembled WGS sequence"/>
</dbReference>
<reference evidence="2 3" key="1">
    <citation type="submission" date="2023-01" db="EMBL/GenBank/DDBJ databases">
        <title>Psychrosphaera sp. nov., isolated from marine algae.</title>
        <authorList>
            <person name="Bayburt H."/>
            <person name="Choi B.J."/>
            <person name="Kim J.M."/>
            <person name="Choi D.G."/>
            <person name="Jeon C.O."/>
        </authorList>
    </citation>
    <scope>NUCLEOTIDE SEQUENCE [LARGE SCALE GENOMIC DNA]</scope>
    <source>
        <strain evidence="2 3">G1-22</strain>
    </source>
</reference>
<organism evidence="2 3">
    <name type="scientific">Psychrosphaera algicola</name>
    <dbReference type="NCBI Taxonomy" id="3023714"/>
    <lineage>
        <taxon>Bacteria</taxon>
        <taxon>Pseudomonadati</taxon>
        <taxon>Pseudomonadota</taxon>
        <taxon>Gammaproteobacteria</taxon>
        <taxon>Alteromonadales</taxon>
        <taxon>Pseudoalteromonadaceae</taxon>
        <taxon>Psychrosphaera</taxon>
    </lineage>
</organism>
<evidence type="ECO:0000313" key="2">
    <source>
        <dbReference type="EMBL" id="MDC2888677.1"/>
    </source>
</evidence>
<evidence type="ECO:0000256" key="1">
    <source>
        <dbReference type="SAM" id="SignalP"/>
    </source>
</evidence>
<comment type="caution">
    <text evidence="2">The sequence shown here is derived from an EMBL/GenBank/DDBJ whole genome shotgun (WGS) entry which is preliminary data.</text>
</comment>
<feature type="signal peptide" evidence="1">
    <location>
        <begin position="1"/>
        <end position="40"/>
    </location>
</feature>
<name>A0ABT5FCL7_9GAMM</name>
<accession>A0ABT5FCL7</accession>
<dbReference type="EMBL" id="JAQOMS010000002">
    <property type="protein sequence ID" value="MDC2888677.1"/>
    <property type="molecule type" value="Genomic_DNA"/>
</dbReference>
<proteinExistence type="predicted"/>
<protein>
    <submittedName>
        <fullName evidence="2">Uncharacterized protein</fullName>
    </submittedName>
</protein>
<keyword evidence="3" id="KW-1185">Reference proteome</keyword>
<gene>
    <name evidence="2" type="ORF">PN838_07760</name>
</gene>